<comment type="pathway">
    <text evidence="3 21">Protein modification; protein glycosylation.</text>
</comment>
<dbReference type="GO" id="GO:0015018">
    <property type="term" value="F:galactosylgalactosylxylosylprotein 3-beta-glucuronosyltransferase activity"/>
    <property type="evidence" value="ECO:0007669"/>
    <property type="project" value="UniProtKB-UniRule"/>
</dbReference>
<evidence type="ECO:0000256" key="17">
    <source>
        <dbReference type="PIRSR" id="PIRSR605027-2"/>
    </source>
</evidence>
<evidence type="ECO:0000256" key="16">
    <source>
        <dbReference type="PIRSR" id="PIRSR605027-1"/>
    </source>
</evidence>
<evidence type="ECO:0000256" key="18">
    <source>
        <dbReference type="PIRSR" id="PIRSR605027-3"/>
    </source>
</evidence>
<dbReference type="EMBL" id="HBUF01032850">
    <property type="protein sequence ID" value="CAG6615428.1"/>
    <property type="molecule type" value="Transcribed_RNA"/>
</dbReference>
<evidence type="ECO:0000256" key="9">
    <source>
        <dbReference type="ARBA" id="ARBA00022968"/>
    </source>
</evidence>
<dbReference type="SUPFAM" id="SSF53448">
    <property type="entry name" value="Nucleotide-diphospho-sugar transferases"/>
    <property type="match status" value="1"/>
</dbReference>
<evidence type="ECO:0000256" key="5">
    <source>
        <dbReference type="ARBA" id="ARBA00012641"/>
    </source>
</evidence>
<dbReference type="EC" id="2.4.1.135" evidence="5 21"/>
<feature type="active site" description="Proton donor/acceptor" evidence="16">
    <location>
        <position position="301"/>
    </location>
</feature>
<evidence type="ECO:0000256" key="7">
    <source>
        <dbReference type="ARBA" id="ARBA00022692"/>
    </source>
</evidence>
<comment type="cofactor">
    <cofactor evidence="1 18 21">
        <name>Mn(2+)</name>
        <dbReference type="ChEBI" id="CHEBI:29035"/>
    </cofactor>
</comment>
<sequence length="357" mass="40673">MSPNPSVKIKYHSLAPVGDSSMKKKKKVLFLIVILVVLIWILGIFSRSSGNDLELGEDSIRAMLIQTQDELRISRQQMLHYEQILTSSCLDQVNAYYGSDQVPTIYVITPTYARPVQKAELTRLSHTFMLVPKLHWIIVEDASNKTELVANLLKESNINHTHLHALTPDQYKLKKKDAHWKKPRGVQQRNAALDWLRLFRSSDTDKGIVYFADDDNSYSLKLFSEMRRVKRVGVWPVGLVGGLKVEKPLVNAQGKVIGFNSMWTPQRPFPIDMAGFAINLDLINRNDNVKFSFDVERGYQESAILSKVVSVLSEVEPLADNCTKVYVWHTRTTDPTFPNEILLKKKHKTASDHGMEV</sequence>
<dbReference type="PANTHER" id="PTHR10896">
    <property type="entry name" value="GALACTOSYLGALACTOSYLXYLOSYLPROTEIN 3-BETA-GLUCURONOSYLTRANSFERASE BETA-1,3-GLUCURONYLTRANSFERASE"/>
    <property type="match status" value="1"/>
</dbReference>
<accession>A0A8D8ZZR6</accession>
<keyword evidence="12 21" id="KW-0472">Membrane</keyword>
<comment type="catalytic activity">
    <reaction evidence="15 21">
        <text>3-O-(beta-D-galactosyl-(1-&gt;3)-beta-D-galactosyl-(1-&gt;4)-beta-D-xylosyl)-L-seryl-[protein] + UDP-alpha-D-glucuronate = 3-O-(beta-D-GlcA-(1-&gt;3)-beta-D-Gal-(1-&gt;3)-beta-D-Gal-(1-&gt;4)-beta-D-Xyl)-L-seryl-[protein] + UDP + H(+)</text>
        <dbReference type="Rhea" id="RHEA:24168"/>
        <dbReference type="Rhea" id="RHEA-COMP:12571"/>
        <dbReference type="Rhea" id="RHEA-COMP:12573"/>
        <dbReference type="ChEBI" id="CHEBI:15378"/>
        <dbReference type="ChEBI" id="CHEBI:58052"/>
        <dbReference type="ChEBI" id="CHEBI:58223"/>
        <dbReference type="ChEBI" id="CHEBI:132090"/>
        <dbReference type="ChEBI" id="CHEBI:132093"/>
        <dbReference type="EC" id="2.4.1.135"/>
    </reaction>
</comment>
<comment type="subcellular location">
    <subcellularLocation>
        <location evidence="2 21">Golgi apparatus membrane</location>
        <topology evidence="2 21">Single-pass type II membrane protein</topology>
    </subcellularLocation>
</comment>
<dbReference type="CDD" id="cd00218">
    <property type="entry name" value="GlcAT-I"/>
    <property type="match status" value="1"/>
</dbReference>
<evidence type="ECO:0000256" key="1">
    <source>
        <dbReference type="ARBA" id="ARBA00001936"/>
    </source>
</evidence>
<evidence type="ECO:0000256" key="6">
    <source>
        <dbReference type="ARBA" id="ARBA00022679"/>
    </source>
</evidence>
<feature type="site" description="Interaction with galactose moiety of substrate glycoprotein" evidence="19">
    <location>
        <position position="339"/>
    </location>
</feature>
<reference evidence="22" key="1">
    <citation type="submission" date="2021-05" db="EMBL/GenBank/DDBJ databases">
        <authorList>
            <person name="Alioto T."/>
            <person name="Alioto T."/>
            <person name="Gomez Garrido J."/>
        </authorList>
    </citation>
    <scope>NUCLEOTIDE SEQUENCE</scope>
</reference>
<dbReference type="EMBL" id="HBUF01199776">
    <property type="protein sequence ID" value="CAG6661487.1"/>
    <property type="molecule type" value="Transcribed_RNA"/>
</dbReference>
<keyword evidence="6 21" id="KW-0808">Transferase</keyword>
<feature type="binding site" evidence="17">
    <location>
        <begin position="213"/>
        <end position="215"/>
    </location>
    <ligand>
        <name>UDP-alpha-D-glucuronate</name>
        <dbReference type="ChEBI" id="CHEBI:58052"/>
    </ligand>
</feature>
<evidence type="ECO:0000256" key="12">
    <source>
        <dbReference type="ARBA" id="ARBA00023136"/>
    </source>
</evidence>
<evidence type="ECO:0000256" key="4">
    <source>
        <dbReference type="ARBA" id="ARBA00007706"/>
    </source>
</evidence>
<keyword evidence="9 21" id="KW-0735">Signal-anchor</keyword>
<dbReference type="AlphaFoldDB" id="A0A8D8ZZR6"/>
<feature type="site" description="Interaction with galactose moiety of substrate glycoprotein" evidence="19">
    <location>
        <position position="246"/>
    </location>
</feature>
<keyword evidence="10 21" id="KW-1133">Transmembrane helix</keyword>
<feature type="binding site" evidence="18">
    <location>
        <position position="215"/>
    </location>
    <ligand>
        <name>Mn(2+)</name>
        <dbReference type="ChEBI" id="CHEBI:29035"/>
    </ligand>
</feature>
<dbReference type="EMBL" id="HBUF01544175">
    <property type="protein sequence ID" value="CAG6756196.1"/>
    <property type="molecule type" value="Transcribed_RNA"/>
</dbReference>
<dbReference type="GO" id="GO:0050650">
    <property type="term" value="P:chondroitin sulfate proteoglycan biosynthetic process"/>
    <property type="evidence" value="ECO:0007669"/>
    <property type="project" value="TreeGrafter"/>
</dbReference>
<evidence type="ECO:0000313" key="22">
    <source>
        <dbReference type="EMBL" id="CAG6756196.1"/>
    </source>
</evidence>
<dbReference type="Pfam" id="PF03360">
    <property type="entry name" value="Glyco_transf_43"/>
    <property type="match status" value="1"/>
</dbReference>
<protein>
    <recommendedName>
        <fullName evidence="5 21">Galactosylgalactosylxylosylprotein 3-beta-glucuronosyltransferase</fullName>
        <ecNumber evidence="5 21">2.4.1.135</ecNumber>
    </recommendedName>
</protein>
<evidence type="ECO:0000256" key="3">
    <source>
        <dbReference type="ARBA" id="ARBA00004922"/>
    </source>
</evidence>
<evidence type="ECO:0000256" key="10">
    <source>
        <dbReference type="ARBA" id="ARBA00022989"/>
    </source>
</evidence>
<dbReference type="EMBL" id="HBUF01340953">
    <property type="protein sequence ID" value="CAG6703346.1"/>
    <property type="molecule type" value="Transcribed_RNA"/>
</dbReference>
<dbReference type="Gene3D" id="3.90.550.10">
    <property type="entry name" value="Spore Coat Polysaccharide Biosynthesis Protein SpsA, Chain A"/>
    <property type="match status" value="1"/>
</dbReference>
<dbReference type="EMBL" id="HBUF01199774">
    <property type="protein sequence ID" value="CAG6661485.1"/>
    <property type="molecule type" value="Transcribed_RNA"/>
</dbReference>
<dbReference type="EMBL" id="HBUF01199775">
    <property type="protein sequence ID" value="CAG6661486.1"/>
    <property type="molecule type" value="Transcribed_RNA"/>
</dbReference>
<dbReference type="GO" id="GO:0000139">
    <property type="term" value="C:Golgi membrane"/>
    <property type="evidence" value="ECO:0007669"/>
    <property type="project" value="UniProtKB-SubCell"/>
</dbReference>
<organism evidence="22">
    <name type="scientific">Cacopsylla melanoneura</name>
    <dbReference type="NCBI Taxonomy" id="428564"/>
    <lineage>
        <taxon>Eukaryota</taxon>
        <taxon>Metazoa</taxon>
        <taxon>Ecdysozoa</taxon>
        <taxon>Arthropoda</taxon>
        <taxon>Hexapoda</taxon>
        <taxon>Insecta</taxon>
        <taxon>Pterygota</taxon>
        <taxon>Neoptera</taxon>
        <taxon>Paraneoptera</taxon>
        <taxon>Hemiptera</taxon>
        <taxon>Sternorrhyncha</taxon>
        <taxon>Psylloidea</taxon>
        <taxon>Psyllidae</taxon>
        <taxon>Psyllinae</taxon>
        <taxon>Cacopsylla</taxon>
    </lineage>
</organism>
<feature type="binding site" evidence="17">
    <location>
        <begin position="110"/>
        <end position="112"/>
    </location>
    <ligand>
        <name>UDP-alpha-D-glucuronate</name>
        <dbReference type="ChEBI" id="CHEBI:58052"/>
    </ligand>
</feature>
<name>A0A8D8ZZR6_9HEMI</name>
<evidence type="ECO:0000256" key="15">
    <source>
        <dbReference type="ARBA" id="ARBA00047979"/>
    </source>
</evidence>
<dbReference type="InterPro" id="IPR029044">
    <property type="entry name" value="Nucleotide-diphossugar_trans"/>
</dbReference>
<keyword evidence="7 21" id="KW-0812">Transmembrane</keyword>
<feature type="binding site" evidence="17">
    <location>
        <position position="141"/>
    </location>
    <ligand>
        <name>UDP-alpha-D-glucuronate</name>
        <dbReference type="ChEBI" id="CHEBI:58052"/>
    </ligand>
</feature>
<dbReference type="EMBL" id="HBUF01340955">
    <property type="protein sequence ID" value="CAG6703348.1"/>
    <property type="molecule type" value="Transcribed_RNA"/>
</dbReference>
<evidence type="ECO:0000256" key="21">
    <source>
        <dbReference type="RuleBase" id="RU363127"/>
    </source>
</evidence>
<evidence type="ECO:0000256" key="8">
    <source>
        <dbReference type="ARBA" id="ARBA00022723"/>
    </source>
</evidence>
<feature type="binding site" evidence="17">
    <location>
        <position position="184"/>
    </location>
    <ligand>
        <name>UDP-alpha-D-glucuronate</name>
        <dbReference type="ChEBI" id="CHEBI:58052"/>
    </ligand>
</feature>
<evidence type="ECO:0000256" key="11">
    <source>
        <dbReference type="ARBA" id="ARBA00023034"/>
    </source>
</evidence>
<evidence type="ECO:0000256" key="13">
    <source>
        <dbReference type="ARBA" id="ARBA00023180"/>
    </source>
</evidence>
<dbReference type="EMBL" id="HBUF01032851">
    <property type="protein sequence ID" value="CAG6615430.1"/>
    <property type="molecule type" value="Transcribed_RNA"/>
</dbReference>
<dbReference type="GO" id="GO:0005975">
    <property type="term" value="P:carbohydrate metabolic process"/>
    <property type="evidence" value="ECO:0007669"/>
    <property type="project" value="TreeGrafter"/>
</dbReference>
<evidence type="ECO:0000256" key="20">
    <source>
        <dbReference type="PIRSR" id="PIRSR605027-6"/>
    </source>
</evidence>
<evidence type="ECO:0000256" key="19">
    <source>
        <dbReference type="PIRSR" id="PIRSR605027-4"/>
    </source>
</evidence>
<dbReference type="EMBL" id="HBUF01544176">
    <property type="protein sequence ID" value="CAG6756197.1"/>
    <property type="molecule type" value="Transcribed_RNA"/>
</dbReference>
<dbReference type="UniPathway" id="UPA00378"/>
<dbReference type="GO" id="GO:0046872">
    <property type="term" value="F:metal ion binding"/>
    <property type="evidence" value="ECO:0007669"/>
    <property type="project" value="UniProtKB-KW"/>
</dbReference>
<dbReference type="EMBL" id="HBUF01032849">
    <property type="protein sequence ID" value="CAG6615426.1"/>
    <property type="molecule type" value="Transcribed_RNA"/>
</dbReference>
<keyword evidence="13 20" id="KW-0325">Glycoprotein</keyword>
<proteinExistence type="inferred from homology"/>
<feature type="transmembrane region" description="Helical" evidence="21">
    <location>
        <begin position="28"/>
        <end position="45"/>
    </location>
</feature>
<dbReference type="InterPro" id="IPR005027">
    <property type="entry name" value="Glyco_trans_43"/>
</dbReference>
<evidence type="ECO:0000256" key="2">
    <source>
        <dbReference type="ARBA" id="ARBA00004323"/>
    </source>
</evidence>
<dbReference type="EMBL" id="HBUF01340954">
    <property type="protein sequence ID" value="CAG6703347.1"/>
    <property type="molecule type" value="Transcribed_RNA"/>
</dbReference>
<feature type="glycosylation site" description="N-linked (GlcNAc...) asparagine" evidence="20">
    <location>
        <position position="321"/>
    </location>
</feature>
<keyword evidence="14 18" id="KW-0464">Manganese</keyword>
<feature type="binding site" evidence="17">
    <location>
        <begin position="329"/>
        <end position="331"/>
    </location>
    <ligand>
        <name>UDP-alpha-D-glucuronate</name>
        <dbReference type="ChEBI" id="CHEBI:58052"/>
    </ligand>
</feature>
<dbReference type="PANTHER" id="PTHR10896:SF65">
    <property type="entry name" value="GALACTOSYLGALACTOSYLXYLOSYLPROTEIN 3-BETA-GLUCURONOSYLTRANSFERASE 3"/>
    <property type="match status" value="1"/>
</dbReference>
<keyword evidence="8 18" id="KW-0479">Metal-binding</keyword>
<comment type="similarity">
    <text evidence="4 21">Belongs to the glycosyltransferase 43 family.</text>
</comment>
<feature type="binding site" evidence="17">
    <location>
        <position position="189"/>
    </location>
    <ligand>
        <name>UDP-alpha-D-glucuronate</name>
        <dbReference type="ChEBI" id="CHEBI:58052"/>
    </ligand>
</feature>
<evidence type="ECO:0000256" key="14">
    <source>
        <dbReference type="ARBA" id="ARBA00023211"/>
    </source>
</evidence>
<dbReference type="FunFam" id="3.90.550.10:FF:000044">
    <property type="entry name" value="Galactosylgalactosylxylosylprotein 3-beta-glucuronosyltransferase"/>
    <property type="match status" value="1"/>
</dbReference>
<keyword evidence="11 21" id="KW-0333">Golgi apparatus</keyword>